<dbReference type="EMBL" id="MU805997">
    <property type="protein sequence ID" value="KAJ3842713.1"/>
    <property type="molecule type" value="Genomic_DNA"/>
</dbReference>
<organism evidence="2 3">
    <name type="scientific">Lentinula raphanica</name>
    <dbReference type="NCBI Taxonomy" id="153919"/>
    <lineage>
        <taxon>Eukaryota</taxon>
        <taxon>Fungi</taxon>
        <taxon>Dikarya</taxon>
        <taxon>Basidiomycota</taxon>
        <taxon>Agaricomycotina</taxon>
        <taxon>Agaricomycetes</taxon>
        <taxon>Agaricomycetidae</taxon>
        <taxon>Agaricales</taxon>
        <taxon>Marasmiineae</taxon>
        <taxon>Omphalotaceae</taxon>
        <taxon>Lentinula</taxon>
    </lineage>
</organism>
<gene>
    <name evidence="2" type="ORF">F5878DRAFT_370121</name>
</gene>
<dbReference type="Proteomes" id="UP001163846">
    <property type="component" value="Unassembled WGS sequence"/>
</dbReference>
<protein>
    <submittedName>
        <fullName evidence="2">Uncharacterized protein</fullName>
    </submittedName>
</protein>
<comment type="caution">
    <text evidence="2">The sequence shown here is derived from an EMBL/GenBank/DDBJ whole genome shotgun (WGS) entry which is preliminary data.</text>
</comment>
<proteinExistence type="predicted"/>
<feature type="signal peptide" evidence="1">
    <location>
        <begin position="1"/>
        <end position="26"/>
    </location>
</feature>
<name>A0AA38PHD9_9AGAR</name>
<evidence type="ECO:0000256" key="1">
    <source>
        <dbReference type="SAM" id="SignalP"/>
    </source>
</evidence>
<sequence length="222" mass="24972">MRSIFSPIVLLFTVCILSLHIFLADALPAPPEELRDPTIPCPSKKVEVKPGIVDPDPRRYIIVGYMKGSTDSLVFKCGYGYHVWTKARAERVQVTELAYRKLRKSEIADTADLGISVAPEAVENIILDNADAATIQKLQQATGQYQGCRWMIETIYYLLSMSMPRDERKLVPGFGAVEKRIRGILEGVEKAQSEKEGKTWSSSCGQPIDSELLFKYLMRQPF</sequence>
<evidence type="ECO:0000313" key="3">
    <source>
        <dbReference type="Proteomes" id="UP001163846"/>
    </source>
</evidence>
<keyword evidence="3" id="KW-1185">Reference proteome</keyword>
<dbReference type="AlphaFoldDB" id="A0AA38PHD9"/>
<keyword evidence="1" id="KW-0732">Signal</keyword>
<reference evidence="2" key="1">
    <citation type="submission" date="2022-08" db="EMBL/GenBank/DDBJ databases">
        <authorList>
            <consortium name="DOE Joint Genome Institute"/>
            <person name="Min B."/>
            <person name="Riley R."/>
            <person name="Sierra-Patev S."/>
            <person name="Naranjo-Ortiz M."/>
            <person name="Looney B."/>
            <person name="Konkel Z."/>
            <person name="Slot J.C."/>
            <person name="Sakamoto Y."/>
            <person name="Steenwyk J.L."/>
            <person name="Rokas A."/>
            <person name="Carro J."/>
            <person name="Camarero S."/>
            <person name="Ferreira P."/>
            <person name="Molpeceres G."/>
            <person name="Ruiz-Duenas F.J."/>
            <person name="Serrano A."/>
            <person name="Henrissat B."/>
            <person name="Drula E."/>
            <person name="Hughes K.W."/>
            <person name="Mata J.L."/>
            <person name="Ishikawa N.K."/>
            <person name="Vargas-Isla R."/>
            <person name="Ushijima S."/>
            <person name="Smith C.A."/>
            <person name="Ahrendt S."/>
            <person name="Andreopoulos W."/>
            <person name="He G."/>
            <person name="Labutti K."/>
            <person name="Lipzen A."/>
            <person name="Ng V."/>
            <person name="Sandor L."/>
            <person name="Barry K."/>
            <person name="Martinez A.T."/>
            <person name="Xiao Y."/>
            <person name="Gibbons J.G."/>
            <person name="Terashima K."/>
            <person name="Hibbett D.S."/>
            <person name="Grigoriev I.V."/>
        </authorList>
    </citation>
    <scope>NUCLEOTIDE SEQUENCE</scope>
    <source>
        <strain evidence="2">TFB9207</strain>
    </source>
</reference>
<feature type="chain" id="PRO_5041243106" evidence="1">
    <location>
        <begin position="27"/>
        <end position="222"/>
    </location>
</feature>
<accession>A0AA38PHD9</accession>
<evidence type="ECO:0000313" key="2">
    <source>
        <dbReference type="EMBL" id="KAJ3842713.1"/>
    </source>
</evidence>